<dbReference type="AlphaFoldDB" id="A0A3A3Z0Z6"/>
<dbReference type="OrthoDB" id="4310518at2"/>
<protein>
    <recommendedName>
        <fullName evidence="3">DUF559 domain-containing protein</fullName>
    </recommendedName>
</protein>
<dbReference type="EMBL" id="QZEZ01000002">
    <property type="protein sequence ID" value="RJK96853.1"/>
    <property type="molecule type" value="Genomic_DNA"/>
</dbReference>
<dbReference type="Proteomes" id="UP000265614">
    <property type="component" value="Unassembled WGS sequence"/>
</dbReference>
<accession>A0A3A3Z0Z6</accession>
<evidence type="ECO:0000313" key="2">
    <source>
        <dbReference type="Proteomes" id="UP000265614"/>
    </source>
</evidence>
<name>A0A3A3Z0Z6_9ACTN</name>
<evidence type="ECO:0008006" key="3">
    <source>
        <dbReference type="Google" id="ProtNLM"/>
    </source>
</evidence>
<sequence>MRLLPHLAARGGADRRADLHEAGYGPGLLAWALDRGLLVAHPGWVVALPGAAPDVVVARRLRGVLCDASAARWHDLPVLTAPRSTSVAVGRGTSRRALPGAEVVRRTVPPEHRLDGPPVTTPLATVLDCARRLPFLDGLAVADAAAHRGLVTPDDVLRGAAALSGPGARRAREVARLVDPRCESVLETVLRTLLLELRLPYELQVDLDGVGRVDALVDGRLVVEADGFEHHSRRAEFREDRRRANALVRRGLPLLRLTYEDLVHRRARTLRLLREAATPAAHRSRSA</sequence>
<proteinExistence type="predicted"/>
<comment type="caution">
    <text evidence="1">The sequence shown here is derived from an EMBL/GenBank/DDBJ whole genome shotgun (WGS) entry which is preliminary data.</text>
</comment>
<dbReference type="InterPro" id="IPR011335">
    <property type="entry name" value="Restrct_endonuc-II-like"/>
</dbReference>
<dbReference type="RefSeq" id="WP_119949569.1">
    <property type="nucleotide sequence ID" value="NZ_QZEZ01000002.1"/>
</dbReference>
<dbReference type="Gene3D" id="3.40.960.10">
    <property type="entry name" value="VSR Endonuclease"/>
    <property type="match status" value="1"/>
</dbReference>
<dbReference type="SUPFAM" id="SSF52980">
    <property type="entry name" value="Restriction endonuclease-like"/>
    <property type="match status" value="1"/>
</dbReference>
<organism evidence="1 2">
    <name type="scientific">Vallicoccus soli</name>
    <dbReference type="NCBI Taxonomy" id="2339232"/>
    <lineage>
        <taxon>Bacteria</taxon>
        <taxon>Bacillati</taxon>
        <taxon>Actinomycetota</taxon>
        <taxon>Actinomycetes</taxon>
        <taxon>Motilibacterales</taxon>
        <taxon>Vallicoccaceae</taxon>
        <taxon>Vallicoccus</taxon>
    </lineage>
</organism>
<evidence type="ECO:0000313" key="1">
    <source>
        <dbReference type="EMBL" id="RJK96853.1"/>
    </source>
</evidence>
<keyword evidence="2" id="KW-1185">Reference proteome</keyword>
<gene>
    <name evidence="1" type="ORF">D5H78_06210</name>
</gene>
<reference evidence="1 2" key="1">
    <citation type="submission" date="2018-09" db="EMBL/GenBank/DDBJ databases">
        <title>YIM 75000 draft genome.</title>
        <authorList>
            <person name="Tang S."/>
            <person name="Feng Y."/>
        </authorList>
    </citation>
    <scope>NUCLEOTIDE SEQUENCE [LARGE SCALE GENOMIC DNA]</scope>
    <source>
        <strain evidence="1 2">YIM 75000</strain>
    </source>
</reference>